<feature type="compositionally biased region" description="Low complexity" evidence="1">
    <location>
        <begin position="31"/>
        <end position="47"/>
    </location>
</feature>
<dbReference type="AlphaFoldDB" id="A0A699XJ22"/>
<sequence length="82" mass="7886">AAGPALRGNRALDHLPARAPGAAARLAPLAHERSGAPGRRAAHRVAGAGRGAGRAGGAGGAHGRYCQCSGYGAISARPGGRG</sequence>
<comment type="caution">
    <text evidence="2">The sequence shown here is derived from an EMBL/GenBank/DDBJ whole genome shotgun (WGS) entry which is preliminary data.</text>
</comment>
<name>A0A699XJ22_TANCI</name>
<gene>
    <name evidence="2" type="ORF">Tci_931894</name>
</gene>
<evidence type="ECO:0000256" key="1">
    <source>
        <dbReference type="SAM" id="MobiDB-lite"/>
    </source>
</evidence>
<evidence type="ECO:0000313" key="2">
    <source>
        <dbReference type="EMBL" id="GFD59925.1"/>
    </source>
</evidence>
<proteinExistence type="predicted"/>
<organism evidence="2">
    <name type="scientific">Tanacetum cinerariifolium</name>
    <name type="common">Dalmatian daisy</name>
    <name type="synonym">Chrysanthemum cinerariifolium</name>
    <dbReference type="NCBI Taxonomy" id="118510"/>
    <lineage>
        <taxon>Eukaryota</taxon>
        <taxon>Viridiplantae</taxon>
        <taxon>Streptophyta</taxon>
        <taxon>Embryophyta</taxon>
        <taxon>Tracheophyta</taxon>
        <taxon>Spermatophyta</taxon>
        <taxon>Magnoliopsida</taxon>
        <taxon>eudicotyledons</taxon>
        <taxon>Gunneridae</taxon>
        <taxon>Pentapetalae</taxon>
        <taxon>asterids</taxon>
        <taxon>campanulids</taxon>
        <taxon>Asterales</taxon>
        <taxon>Asteraceae</taxon>
        <taxon>Asteroideae</taxon>
        <taxon>Anthemideae</taxon>
        <taxon>Anthemidinae</taxon>
        <taxon>Tanacetum</taxon>
    </lineage>
</organism>
<feature type="compositionally biased region" description="Gly residues" evidence="1">
    <location>
        <begin position="48"/>
        <end position="61"/>
    </location>
</feature>
<accession>A0A699XJ22</accession>
<feature type="non-terminal residue" evidence="2">
    <location>
        <position position="82"/>
    </location>
</feature>
<feature type="region of interest" description="Disordered" evidence="1">
    <location>
        <begin position="31"/>
        <end position="61"/>
    </location>
</feature>
<dbReference type="EMBL" id="BKCJ011871182">
    <property type="protein sequence ID" value="GFD59925.1"/>
    <property type="molecule type" value="Genomic_DNA"/>
</dbReference>
<reference evidence="2" key="1">
    <citation type="journal article" date="2019" name="Sci. Rep.">
        <title>Draft genome of Tanacetum cinerariifolium, the natural source of mosquito coil.</title>
        <authorList>
            <person name="Yamashiro T."/>
            <person name="Shiraishi A."/>
            <person name="Satake H."/>
            <person name="Nakayama K."/>
        </authorList>
    </citation>
    <scope>NUCLEOTIDE SEQUENCE</scope>
</reference>
<feature type="non-terminal residue" evidence="2">
    <location>
        <position position="1"/>
    </location>
</feature>
<protein>
    <submittedName>
        <fullName evidence="2">Uncharacterized protein</fullName>
    </submittedName>
</protein>